<keyword evidence="6" id="KW-0406">Ion transport</keyword>
<feature type="transmembrane region" description="Helical" evidence="8">
    <location>
        <begin position="71"/>
        <end position="93"/>
    </location>
</feature>
<comment type="caution">
    <text evidence="9">The sequence shown here is derived from an EMBL/GenBank/DDBJ whole genome shotgun (WGS) entry which is preliminary data.</text>
</comment>
<reference evidence="10" key="1">
    <citation type="journal article" date="2019" name="Int. J. Syst. Evol. Microbiol.">
        <title>The Global Catalogue of Microorganisms (GCM) 10K type strain sequencing project: providing services to taxonomists for standard genome sequencing and annotation.</title>
        <authorList>
            <consortium name="The Broad Institute Genomics Platform"/>
            <consortium name="The Broad Institute Genome Sequencing Center for Infectious Disease"/>
            <person name="Wu L."/>
            <person name="Ma J."/>
        </authorList>
    </citation>
    <scope>NUCLEOTIDE SEQUENCE [LARGE SCALE GENOMIC DNA]</scope>
    <source>
        <strain evidence="10">CGMCC 1.15480</strain>
    </source>
</reference>
<keyword evidence="5 8" id="KW-1133">Transmembrane helix</keyword>
<keyword evidence="4 8" id="KW-0812">Transmembrane</keyword>
<feature type="transmembrane region" description="Helical" evidence="8">
    <location>
        <begin position="99"/>
        <end position="123"/>
    </location>
</feature>
<evidence type="ECO:0000313" key="9">
    <source>
        <dbReference type="EMBL" id="GGC81085.1"/>
    </source>
</evidence>
<evidence type="ECO:0000256" key="3">
    <source>
        <dbReference type="ARBA" id="ARBA00022475"/>
    </source>
</evidence>
<evidence type="ECO:0000256" key="4">
    <source>
        <dbReference type="ARBA" id="ARBA00022692"/>
    </source>
</evidence>
<sequence length="469" mass="49837">MSTTRTPWTGDTERSPFWLLSVARDFIDRLAGSSPARLALITFACIVLVFTGLLSLPWATRSGDVTPLHDALFTAVSAVCVTGLTVVSTATHWSAFGQVVILLAIQIGGLGVLTLASILAMAVSRRLGVRGKLIALEEMNIGRLGEVGALLRIVVTTSVAIEFAIAVVLTPRFMLLGEPLGQAVWHAVFYAISAFNNAGFTPHSDGIVPYGEDPWILLPLMAGVFIGSLGFPVIMVLLFTRARFRAWTLHAKLTIEVSLVLLVLGSVAWGAFEWSNPATIGSMSTPDKILHAVFASVMMRSGGFNLVDMNHLDQTSVLVTDALMFAGGGSASTAGGIKVTTIAVVVLAIVAEARGDADVRSHGRTIPPSVMRVAMAVIAISATMVMVATAVLLQISRQPLDRVLFEVISAFATVGLSNGLSVELPPVGKDVLSVLMFLGRMGPITVSTALALRQRRTLYHFPEERPILG</sequence>
<comment type="subcellular location">
    <subcellularLocation>
        <location evidence="1">Cell membrane</location>
        <topology evidence="1">Multi-pass membrane protein</topology>
    </subcellularLocation>
</comment>
<feature type="transmembrane region" description="Helical" evidence="8">
    <location>
        <begin position="370"/>
        <end position="391"/>
    </location>
</feature>
<dbReference type="RefSeq" id="WP_188665802.1">
    <property type="nucleotide sequence ID" value="NZ_BMJI01000001.1"/>
</dbReference>
<organism evidence="9 10">
    <name type="scientific">Tersicoccus solisilvae</name>
    <dbReference type="NCBI Taxonomy" id="1882339"/>
    <lineage>
        <taxon>Bacteria</taxon>
        <taxon>Bacillati</taxon>
        <taxon>Actinomycetota</taxon>
        <taxon>Actinomycetes</taxon>
        <taxon>Micrococcales</taxon>
        <taxon>Micrococcaceae</taxon>
        <taxon>Tersicoccus</taxon>
    </lineage>
</organism>
<name>A0ABQ1NN75_9MICC</name>
<evidence type="ECO:0000256" key="6">
    <source>
        <dbReference type="ARBA" id="ARBA00023065"/>
    </source>
</evidence>
<evidence type="ECO:0000256" key="2">
    <source>
        <dbReference type="ARBA" id="ARBA00022448"/>
    </source>
</evidence>
<gene>
    <name evidence="9" type="ORF">GCM10011512_04830</name>
</gene>
<proteinExistence type="predicted"/>
<dbReference type="PANTHER" id="PTHR32024">
    <property type="entry name" value="TRK SYSTEM POTASSIUM UPTAKE PROTEIN TRKG-RELATED"/>
    <property type="match status" value="1"/>
</dbReference>
<dbReference type="PANTHER" id="PTHR32024:SF1">
    <property type="entry name" value="KTR SYSTEM POTASSIUM UPTAKE PROTEIN B"/>
    <property type="match status" value="1"/>
</dbReference>
<evidence type="ECO:0000256" key="8">
    <source>
        <dbReference type="SAM" id="Phobius"/>
    </source>
</evidence>
<evidence type="ECO:0000256" key="7">
    <source>
        <dbReference type="ARBA" id="ARBA00023136"/>
    </source>
</evidence>
<feature type="transmembrane region" description="Helical" evidence="8">
    <location>
        <begin position="251"/>
        <end position="269"/>
    </location>
</feature>
<dbReference type="Proteomes" id="UP000597761">
    <property type="component" value="Unassembled WGS sequence"/>
</dbReference>
<dbReference type="InterPro" id="IPR003445">
    <property type="entry name" value="Cat_transpt"/>
</dbReference>
<evidence type="ECO:0000256" key="5">
    <source>
        <dbReference type="ARBA" id="ARBA00022989"/>
    </source>
</evidence>
<keyword evidence="10" id="KW-1185">Reference proteome</keyword>
<dbReference type="Pfam" id="PF02386">
    <property type="entry name" value="TrkH"/>
    <property type="match status" value="1"/>
</dbReference>
<protein>
    <submittedName>
        <fullName evidence="9">Potassium transporter Trk</fullName>
    </submittedName>
</protein>
<accession>A0ABQ1NN75</accession>
<feature type="transmembrane region" description="Helical" evidence="8">
    <location>
        <begin position="38"/>
        <end position="59"/>
    </location>
</feature>
<feature type="transmembrane region" description="Helical" evidence="8">
    <location>
        <begin position="215"/>
        <end position="239"/>
    </location>
</feature>
<keyword evidence="2" id="KW-0813">Transport</keyword>
<dbReference type="EMBL" id="BMJI01000001">
    <property type="protein sequence ID" value="GGC81085.1"/>
    <property type="molecule type" value="Genomic_DNA"/>
</dbReference>
<evidence type="ECO:0000256" key="1">
    <source>
        <dbReference type="ARBA" id="ARBA00004651"/>
    </source>
</evidence>
<evidence type="ECO:0000313" key="10">
    <source>
        <dbReference type="Proteomes" id="UP000597761"/>
    </source>
</evidence>
<feature type="transmembrane region" description="Helical" evidence="8">
    <location>
        <begin position="149"/>
        <end position="169"/>
    </location>
</feature>
<keyword evidence="7 8" id="KW-0472">Membrane</keyword>
<feature type="transmembrane region" description="Helical" evidence="8">
    <location>
        <begin position="319"/>
        <end position="350"/>
    </location>
</feature>
<keyword evidence="3" id="KW-1003">Cell membrane</keyword>